<keyword evidence="2" id="KW-1185">Reference proteome</keyword>
<comment type="caution">
    <text evidence="1">The sequence shown here is derived from an EMBL/GenBank/DDBJ whole genome shotgun (WGS) entry which is preliminary data.</text>
</comment>
<sequence length="145" mass="15920">MLLSHSWAFCKQQGFNVRIECTYKNLLYSSTQNTAFLSNHDFHPQNFLVPLRPGTTMGTAMDRGSQVSLAEWMGRSPPEKGRGDNCKGKEKRKTLNVRKWVVPASIRTLMGVSSCLENAGVGRNTVAESSFSIGASTAAGDTPHR</sequence>
<evidence type="ECO:0000313" key="1">
    <source>
        <dbReference type="EMBL" id="MXQ99079.1"/>
    </source>
</evidence>
<gene>
    <name evidence="1" type="ORF">E5288_WYG003702</name>
</gene>
<name>A0A6B0S8G0_9CETA</name>
<accession>A0A6B0S8G0</accession>
<dbReference type="AlphaFoldDB" id="A0A6B0S8G0"/>
<evidence type="ECO:0000313" key="2">
    <source>
        <dbReference type="Proteomes" id="UP000322234"/>
    </source>
</evidence>
<dbReference type="EMBL" id="VBQZ03000341">
    <property type="protein sequence ID" value="MXQ99079.1"/>
    <property type="molecule type" value="Genomic_DNA"/>
</dbReference>
<proteinExistence type="predicted"/>
<dbReference type="Proteomes" id="UP000322234">
    <property type="component" value="Unassembled WGS sequence"/>
</dbReference>
<organism evidence="1 2">
    <name type="scientific">Bos mutus</name>
    <name type="common">wild yak</name>
    <dbReference type="NCBI Taxonomy" id="72004"/>
    <lineage>
        <taxon>Eukaryota</taxon>
        <taxon>Metazoa</taxon>
        <taxon>Chordata</taxon>
        <taxon>Craniata</taxon>
        <taxon>Vertebrata</taxon>
        <taxon>Euteleostomi</taxon>
        <taxon>Mammalia</taxon>
        <taxon>Eutheria</taxon>
        <taxon>Laurasiatheria</taxon>
        <taxon>Artiodactyla</taxon>
        <taxon>Ruminantia</taxon>
        <taxon>Pecora</taxon>
        <taxon>Bovidae</taxon>
        <taxon>Bovinae</taxon>
        <taxon>Bos</taxon>
    </lineage>
</organism>
<protein>
    <submittedName>
        <fullName evidence="1">Uncharacterized protein</fullName>
    </submittedName>
</protein>
<reference evidence="1" key="1">
    <citation type="submission" date="2019-10" db="EMBL/GenBank/DDBJ databases">
        <title>The sequence and de novo assembly of the wild yak genome.</title>
        <authorList>
            <person name="Liu Y."/>
        </authorList>
    </citation>
    <scope>NUCLEOTIDE SEQUENCE [LARGE SCALE GENOMIC DNA]</scope>
    <source>
        <strain evidence="1">WY2019</strain>
    </source>
</reference>